<dbReference type="Gramene" id="OMERI03G14620.3">
    <property type="protein sequence ID" value="OMERI03G14620.3"/>
    <property type="gene ID" value="OMERI03G14620"/>
</dbReference>
<protein>
    <submittedName>
        <fullName evidence="1">Uncharacterized protein</fullName>
    </submittedName>
</protein>
<accession>A0A0E0D031</accession>
<evidence type="ECO:0000313" key="1">
    <source>
        <dbReference type="EnsemblPlants" id="OMERI03G14620.3"/>
    </source>
</evidence>
<keyword evidence="2" id="KW-1185">Reference proteome</keyword>
<dbReference type="HOGENOM" id="CLU_2853559_0_0_1"/>
<proteinExistence type="predicted"/>
<sequence length="65" mass="7330">MRDWDDGWELPMDNGHMMLAGASVNDCQAPHVGSFIGTIPPLLPRFMNPNFSNQDTLFVDRDKLP</sequence>
<dbReference type="EnsemblPlants" id="OMERI03G14620.3">
    <property type="protein sequence ID" value="OMERI03G14620.3"/>
    <property type="gene ID" value="OMERI03G14620"/>
</dbReference>
<dbReference type="Proteomes" id="UP000008021">
    <property type="component" value="Chromosome 3"/>
</dbReference>
<name>A0A0E0D031_9ORYZ</name>
<dbReference type="AlphaFoldDB" id="A0A0E0D031"/>
<reference evidence="1" key="1">
    <citation type="submission" date="2015-04" db="UniProtKB">
        <authorList>
            <consortium name="EnsemblPlants"/>
        </authorList>
    </citation>
    <scope>IDENTIFICATION</scope>
</reference>
<reference evidence="1" key="2">
    <citation type="submission" date="2018-05" db="EMBL/GenBank/DDBJ databases">
        <title>OmerRS3 (Oryza meridionalis Reference Sequence Version 3).</title>
        <authorList>
            <person name="Zhang J."/>
            <person name="Kudrna D."/>
            <person name="Lee S."/>
            <person name="Talag J."/>
            <person name="Welchert J."/>
            <person name="Wing R.A."/>
        </authorList>
    </citation>
    <scope>NUCLEOTIDE SEQUENCE [LARGE SCALE GENOMIC DNA]</scope>
    <source>
        <strain evidence="1">cv. OR44</strain>
    </source>
</reference>
<organism evidence="1">
    <name type="scientific">Oryza meridionalis</name>
    <dbReference type="NCBI Taxonomy" id="40149"/>
    <lineage>
        <taxon>Eukaryota</taxon>
        <taxon>Viridiplantae</taxon>
        <taxon>Streptophyta</taxon>
        <taxon>Embryophyta</taxon>
        <taxon>Tracheophyta</taxon>
        <taxon>Spermatophyta</taxon>
        <taxon>Magnoliopsida</taxon>
        <taxon>Liliopsida</taxon>
        <taxon>Poales</taxon>
        <taxon>Poaceae</taxon>
        <taxon>BOP clade</taxon>
        <taxon>Oryzoideae</taxon>
        <taxon>Oryzeae</taxon>
        <taxon>Oryzinae</taxon>
        <taxon>Oryza</taxon>
    </lineage>
</organism>
<evidence type="ECO:0000313" key="2">
    <source>
        <dbReference type="Proteomes" id="UP000008021"/>
    </source>
</evidence>